<protein>
    <recommendedName>
        <fullName evidence="4">AAA+ ATPase domain-containing protein</fullName>
    </recommendedName>
</protein>
<evidence type="ECO:0000256" key="1">
    <source>
        <dbReference type="SAM" id="MobiDB-lite"/>
    </source>
</evidence>
<dbReference type="EMBL" id="QXFW01000482">
    <property type="protein sequence ID" value="KAE9010906.1"/>
    <property type="molecule type" value="Genomic_DNA"/>
</dbReference>
<accession>A0A6A3KTT6</accession>
<proteinExistence type="predicted"/>
<reference evidence="2 3" key="1">
    <citation type="submission" date="2018-09" db="EMBL/GenBank/DDBJ databases">
        <title>Genomic investigation of the strawberry pathogen Phytophthora fragariae indicates pathogenicity is determined by transcriptional variation in three key races.</title>
        <authorList>
            <person name="Adams T.M."/>
            <person name="Armitage A.D."/>
            <person name="Sobczyk M.K."/>
            <person name="Bates H.J."/>
            <person name="Dunwell J.M."/>
            <person name="Nellist C.F."/>
            <person name="Harrison R.J."/>
        </authorList>
    </citation>
    <scope>NUCLEOTIDE SEQUENCE [LARGE SCALE GENOMIC DNA]</scope>
    <source>
        <strain evidence="2 3">SCRP245</strain>
    </source>
</reference>
<dbReference type="AlphaFoldDB" id="A0A6A3KTT6"/>
<sequence>MEAVQVTTQRQRRSLEGAVPHNAASDVNSARIVDLGNHGGAVVVWAVVEWHNWASWSMFSGVLAAEFREAFEKNRDADDATPEVRVCGSELHEVRANLSRGSGQDMAEDDVKLSLHAADVVIIDEMHLTAADRQPIIAVVTSEWAKVGCEGAVYTIKLSCRDEAHAVELNERSRHPLSRATVRALFQKFADDNDIDVPAFTVESFAQTE</sequence>
<evidence type="ECO:0000313" key="3">
    <source>
        <dbReference type="Proteomes" id="UP000460718"/>
    </source>
</evidence>
<gene>
    <name evidence="2" type="ORF">PF011_g9607</name>
</gene>
<name>A0A6A3KTT6_9STRA</name>
<evidence type="ECO:0008006" key="4">
    <source>
        <dbReference type="Google" id="ProtNLM"/>
    </source>
</evidence>
<organism evidence="2 3">
    <name type="scientific">Phytophthora fragariae</name>
    <dbReference type="NCBI Taxonomy" id="53985"/>
    <lineage>
        <taxon>Eukaryota</taxon>
        <taxon>Sar</taxon>
        <taxon>Stramenopiles</taxon>
        <taxon>Oomycota</taxon>
        <taxon>Peronosporomycetes</taxon>
        <taxon>Peronosporales</taxon>
        <taxon>Peronosporaceae</taxon>
        <taxon>Phytophthora</taxon>
    </lineage>
</organism>
<comment type="caution">
    <text evidence="2">The sequence shown here is derived from an EMBL/GenBank/DDBJ whole genome shotgun (WGS) entry which is preliminary data.</text>
</comment>
<evidence type="ECO:0000313" key="2">
    <source>
        <dbReference type="EMBL" id="KAE9010906.1"/>
    </source>
</evidence>
<feature type="region of interest" description="Disordered" evidence="1">
    <location>
        <begin position="1"/>
        <end position="21"/>
    </location>
</feature>
<dbReference type="Proteomes" id="UP000460718">
    <property type="component" value="Unassembled WGS sequence"/>
</dbReference>